<comment type="similarity">
    <text evidence="4 14">Belongs to the D-alanine--D-alanine ligase family.</text>
</comment>
<keyword evidence="9 15" id="KW-0067">ATP-binding</keyword>
<evidence type="ECO:0000256" key="4">
    <source>
        <dbReference type="ARBA" id="ARBA00010871"/>
    </source>
</evidence>
<keyword evidence="18" id="KW-1185">Reference proteome</keyword>
<dbReference type="PROSITE" id="PS00844">
    <property type="entry name" value="DALA_DALA_LIGASE_2"/>
    <property type="match status" value="1"/>
</dbReference>
<dbReference type="Proteomes" id="UP001216139">
    <property type="component" value="Chromosome"/>
</dbReference>
<dbReference type="EC" id="6.3.2.4" evidence="5 14"/>
<dbReference type="InterPro" id="IPR011095">
    <property type="entry name" value="Dala_Dala_lig_C"/>
</dbReference>
<protein>
    <recommendedName>
        <fullName evidence="5 14">D-alanine--D-alanine ligase</fullName>
        <ecNumber evidence="5 14">6.3.2.4</ecNumber>
    </recommendedName>
    <alternativeName>
        <fullName evidence="14">D-Ala-D-Ala ligase</fullName>
    </alternativeName>
    <alternativeName>
        <fullName evidence="14">D-alanylalanine synthetase</fullName>
    </alternativeName>
</protein>
<dbReference type="NCBIfam" id="TIGR01205">
    <property type="entry name" value="D_ala_D_alaTIGR"/>
    <property type="match status" value="1"/>
</dbReference>
<dbReference type="PANTHER" id="PTHR23132:SF23">
    <property type="entry name" value="D-ALANINE--D-ALANINE LIGASE B"/>
    <property type="match status" value="1"/>
</dbReference>
<keyword evidence="8 15" id="KW-0547">Nucleotide-binding</keyword>
<evidence type="ECO:0000256" key="11">
    <source>
        <dbReference type="ARBA" id="ARBA00022984"/>
    </source>
</evidence>
<dbReference type="Pfam" id="PF07478">
    <property type="entry name" value="Dala_Dala_lig_C"/>
    <property type="match status" value="1"/>
</dbReference>
<dbReference type="InterPro" id="IPR000291">
    <property type="entry name" value="D-Ala_lig_Van_CS"/>
</dbReference>
<dbReference type="NCBIfam" id="NF002527">
    <property type="entry name" value="PRK01966.1-3"/>
    <property type="match status" value="1"/>
</dbReference>
<dbReference type="InterPro" id="IPR005905">
    <property type="entry name" value="D_ala_D_ala"/>
</dbReference>
<dbReference type="EMBL" id="CP117167">
    <property type="protein sequence ID" value="WCT10315.1"/>
    <property type="molecule type" value="Genomic_DNA"/>
</dbReference>
<dbReference type="Gene3D" id="3.30.470.20">
    <property type="entry name" value="ATP-grasp fold, B domain"/>
    <property type="match status" value="1"/>
</dbReference>
<gene>
    <name evidence="14" type="primary">ddl</name>
    <name evidence="17" type="ORF">PQO05_16385</name>
</gene>
<comment type="subcellular location">
    <subcellularLocation>
        <location evidence="3 14">Cytoplasm</location>
    </subcellularLocation>
</comment>
<evidence type="ECO:0000256" key="14">
    <source>
        <dbReference type="HAMAP-Rule" id="MF_00047"/>
    </source>
</evidence>
<dbReference type="InterPro" id="IPR011127">
    <property type="entry name" value="Dala_Dala_lig_N"/>
</dbReference>
<evidence type="ECO:0000256" key="15">
    <source>
        <dbReference type="PROSITE-ProRule" id="PRU00409"/>
    </source>
</evidence>
<evidence type="ECO:0000259" key="16">
    <source>
        <dbReference type="PROSITE" id="PS50975"/>
    </source>
</evidence>
<evidence type="ECO:0000256" key="9">
    <source>
        <dbReference type="ARBA" id="ARBA00022840"/>
    </source>
</evidence>
<dbReference type="RefSeq" id="WP_273628460.1">
    <property type="nucleotide sequence ID" value="NZ_CP117167.1"/>
</dbReference>
<comment type="cofactor">
    <cofactor evidence="2">
        <name>Mg(2+)</name>
        <dbReference type="ChEBI" id="CHEBI:18420"/>
    </cofactor>
</comment>
<dbReference type="PIRSF" id="PIRSF039102">
    <property type="entry name" value="Ddl/VanB"/>
    <property type="match status" value="1"/>
</dbReference>
<dbReference type="GO" id="GO:0008716">
    <property type="term" value="F:D-alanine-D-alanine ligase activity"/>
    <property type="evidence" value="ECO:0007669"/>
    <property type="project" value="UniProtKB-EC"/>
</dbReference>
<comment type="catalytic activity">
    <reaction evidence="13 14">
        <text>2 D-alanine + ATP = D-alanyl-D-alanine + ADP + phosphate + H(+)</text>
        <dbReference type="Rhea" id="RHEA:11224"/>
        <dbReference type="ChEBI" id="CHEBI:15378"/>
        <dbReference type="ChEBI" id="CHEBI:30616"/>
        <dbReference type="ChEBI" id="CHEBI:43474"/>
        <dbReference type="ChEBI" id="CHEBI:57416"/>
        <dbReference type="ChEBI" id="CHEBI:57822"/>
        <dbReference type="ChEBI" id="CHEBI:456216"/>
        <dbReference type="EC" id="6.3.2.4"/>
    </reaction>
</comment>
<comment type="function">
    <text evidence="14">Cell wall formation.</text>
</comment>
<evidence type="ECO:0000256" key="6">
    <source>
        <dbReference type="ARBA" id="ARBA00022490"/>
    </source>
</evidence>
<accession>A0ABY7T2C1</accession>
<keyword evidence="7 14" id="KW-0436">Ligase</keyword>
<evidence type="ECO:0000256" key="10">
    <source>
        <dbReference type="ARBA" id="ARBA00022960"/>
    </source>
</evidence>
<evidence type="ECO:0000256" key="8">
    <source>
        <dbReference type="ARBA" id="ARBA00022741"/>
    </source>
</evidence>
<dbReference type="Pfam" id="PF01820">
    <property type="entry name" value="Dala_Dala_lig_N"/>
    <property type="match status" value="1"/>
</dbReference>
<keyword evidence="6 14" id="KW-0963">Cytoplasm</keyword>
<dbReference type="PROSITE" id="PS50975">
    <property type="entry name" value="ATP_GRASP"/>
    <property type="match status" value="1"/>
</dbReference>
<evidence type="ECO:0000256" key="3">
    <source>
        <dbReference type="ARBA" id="ARBA00004496"/>
    </source>
</evidence>
<dbReference type="NCBIfam" id="NF002378">
    <property type="entry name" value="PRK01372.1"/>
    <property type="match status" value="1"/>
</dbReference>
<name>A0ABY7T2C1_9SPHI</name>
<dbReference type="InterPro" id="IPR011761">
    <property type="entry name" value="ATP-grasp"/>
</dbReference>
<keyword evidence="10 14" id="KW-0133">Cell shape</keyword>
<dbReference type="InterPro" id="IPR013815">
    <property type="entry name" value="ATP_grasp_subdomain_1"/>
</dbReference>
<feature type="domain" description="ATP-grasp" evidence="16">
    <location>
        <begin position="124"/>
        <end position="324"/>
    </location>
</feature>
<evidence type="ECO:0000256" key="12">
    <source>
        <dbReference type="ARBA" id="ARBA00023316"/>
    </source>
</evidence>
<evidence type="ECO:0000313" key="17">
    <source>
        <dbReference type="EMBL" id="WCT10315.1"/>
    </source>
</evidence>
<reference evidence="17 18" key="1">
    <citation type="submission" date="2023-02" db="EMBL/GenBank/DDBJ databases">
        <title>Genome sequence of Mucilaginibacter jinjuensis strain KACC 16571.</title>
        <authorList>
            <person name="Kim S."/>
            <person name="Heo J."/>
            <person name="Kwon S.-W."/>
        </authorList>
    </citation>
    <scope>NUCLEOTIDE SEQUENCE [LARGE SCALE GENOMIC DNA]</scope>
    <source>
        <strain evidence="17 18">KACC 16571</strain>
    </source>
</reference>
<dbReference type="SUPFAM" id="SSF52440">
    <property type="entry name" value="PreATP-grasp domain"/>
    <property type="match status" value="1"/>
</dbReference>
<dbReference type="PROSITE" id="PS00843">
    <property type="entry name" value="DALA_DALA_LIGASE_1"/>
    <property type="match status" value="1"/>
</dbReference>
<organism evidence="17 18">
    <name type="scientific">Mucilaginibacter jinjuensis</name>
    <dbReference type="NCBI Taxonomy" id="1176721"/>
    <lineage>
        <taxon>Bacteria</taxon>
        <taxon>Pseudomonadati</taxon>
        <taxon>Bacteroidota</taxon>
        <taxon>Sphingobacteriia</taxon>
        <taxon>Sphingobacteriales</taxon>
        <taxon>Sphingobacteriaceae</taxon>
        <taxon>Mucilaginibacter</taxon>
    </lineage>
</organism>
<dbReference type="Gene3D" id="3.30.1490.20">
    <property type="entry name" value="ATP-grasp fold, A domain"/>
    <property type="match status" value="1"/>
</dbReference>
<proteinExistence type="inferred from homology"/>
<keyword evidence="11 14" id="KW-0573">Peptidoglycan synthesis</keyword>
<comment type="cofactor">
    <cofactor evidence="1">
        <name>Mn(2+)</name>
        <dbReference type="ChEBI" id="CHEBI:29035"/>
    </cofactor>
</comment>
<comment type="pathway">
    <text evidence="14">Cell wall biogenesis; peptidoglycan biosynthesis.</text>
</comment>
<dbReference type="PANTHER" id="PTHR23132">
    <property type="entry name" value="D-ALANINE--D-ALANINE LIGASE"/>
    <property type="match status" value="1"/>
</dbReference>
<evidence type="ECO:0000256" key="1">
    <source>
        <dbReference type="ARBA" id="ARBA00001936"/>
    </source>
</evidence>
<sequence>MSKKNIALVAGGYTGEYEVSINSAKNIAANLPADQFNVYTILLNRDSWFHEAVSGKVNVDKNDFSITVDGEKITFDAAFITIHGTPGEDGKLQGYFDMLGLPYNTCDAATSAITMNKAYTKTIVHGIKNLNAAKSMRLFKSDLHDIGTISASLKFPLFIKPNNGGSSVGMSKVNKAAELPHALEKAFKEDSQVLVEEFIKGREFSIGIVRLNHHLKVLPATEIISSKEFFDYEAKYTPGVSEEITPADLTPEQNEMIAEIVTEVYLRFNCKGMVRVDFILQEQTNDFYFIEVNTTPGQSASSLIPQQVKAAGMDIKQFYSDIINGAATSA</sequence>
<dbReference type="HAMAP" id="MF_00047">
    <property type="entry name" value="Dala_Dala_lig"/>
    <property type="match status" value="1"/>
</dbReference>
<evidence type="ECO:0000256" key="7">
    <source>
        <dbReference type="ARBA" id="ARBA00022598"/>
    </source>
</evidence>
<evidence type="ECO:0000256" key="2">
    <source>
        <dbReference type="ARBA" id="ARBA00001946"/>
    </source>
</evidence>
<evidence type="ECO:0000256" key="5">
    <source>
        <dbReference type="ARBA" id="ARBA00012216"/>
    </source>
</evidence>
<evidence type="ECO:0000313" key="18">
    <source>
        <dbReference type="Proteomes" id="UP001216139"/>
    </source>
</evidence>
<evidence type="ECO:0000256" key="13">
    <source>
        <dbReference type="ARBA" id="ARBA00047614"/>
    </source>
</evidence>
<keyword evidence="12 14" id="KW-0961">Cell wall biogenesis/degradation</keyword>
<dbReference type="InterPro" id="IPR016185">
    <property type="entry name" value="PreATP-grasp_dom_sf"/>
</dbReference>
<dbReference type="Gene3D" id="3.40.50.20">
    <property type="match status" value="1"/>
</dbReference>
<dbReference type="SUPFAM" id="SSF56059">
    <property type="entry name" value="Glutathione synthetase ATP-binding domain-like"/>
    <property type="match status" value="1"/>
</dbReference>